<gene>
    <name evidence="1" type="ORF">BT62DRAFT_128697</name>
</gene>
<reference evidence="1" key="1">
    <citation type="submission" date="2020-11" db="EMBL/GenBank/DDBJ databases">
        <title>Adaptations for nitrogen fixation in a non-lichenized fungal sporocarp promotes dispersal by wood-feeding termites.</title>
        <authorList>
            <consortium name="DOE Joint Genome Institute"/>
            <person name="Koch R.A."/>
            <person name="Yoon G."/>
            <person name="Arayal U."/>
            <person name="Lail K."/>
            <person name="Amirebrahimi M."/>
            <person name="Labutti K."/>
            <person name="Lipzen A."/>
            <person name="Riley R."/>
            <person name="Barry K."/>
            <person name="Henrissat B."/>
            <person name="Grigoriev I.V."/>
            <person name="Herr J.R."/>
            <person name="Aime M.C."/>
        </authorList>
    </citation>
    <scope>NUCLEOTIDE SEQUENCE</scope>
    <source>
        <strain evidence="1">MCA 3950</strain>
    </source>
</reference>
<comment type="caution">
    <text evidence="1">The sequence shown here is derived from an EMBL/GenBank/DDBJ whole genome shotgun (WGS) entry which is preliminary data.</text>
</comment>
<dbReference type="EMBL" id="MU250534">
    <property type="protein sequence ID" value="KAG7446601.1"/>
    <property type="molecule type" value="Genomic_DNA"/>
</dbReference>
<dbReference type="Proteomes" id="UP000812287">
    <property type="component" value="Unassembled WGS sequence"/>
</dbReference>
<dbReference type="AlphaFoldDB" id="A0A9P8AT47"/>
<accession>A0A9P8AT47</accession>
<proteinExistence type="predicted"/>
<organism evidence="1 2">
    <name type="scientific">Guyanagaster necrorhizus</name>
    <dbReference type="NCBI Taxonomy" id="856835"/>
    <lineage>
        <taxon>Eukaryota</taxon>
        <taxon>Fungi</taxon>
        <taxon>Dikarya</taxon>
        <taxon>Basidiomycota</taxon>
        <taxon>Agaricomycotina</taxon>
        <taxon>Agaricomycetes</taxon>
        <taxon>Agaricomycetidae</taxon>
        <taxon>Agaricales</taxon>
        <taxon>Marasmiineae</taxon>
        <taxon>Physalacriaceae</taxon>
        <taxon>Guyanagaster</taxon>
    </lineage>
</organism>
<evidence type="ECO:0000313" key="2">
    <source>
        <dbReference type="Proteomes" id="UP000812287"/>
    </source>
</evidence>
<dbReference type="GeneID" id="66102081"/>
<sequence length="149" mass="16919">MPRRENWNGRLLPLPLFAEIQLSKSLIKITFTDRRICSRYQLGITFRLTRSASLFIQLGTNTYEIHIYPPNKDAEYGLPARVTLTDATGGQVPLPSRRYFQIHDAKIAYLSGVGKIMEQIFQDVKDARILAEDRGSHLLSLALLSSLQT</sequence>
<protein>
    <submittedName>
        <fullName evidence="1">Uncharacterized protein</fullName>
    </submittedName>
</protein>
<name>A0A9P8AT47_9AGAR</name>
<keyword evidence="2" id="KW-1185">Reference proteome</keyword>
<dbReference type="RefSeq" id="XP_043040101.1">
    <property type="nucleotide sequence ID" value="XM_043179787.1"/>
</dbReference>
<evidence type="ECO:0000313" key="1">
    <source>
        <dbReference type="EMBL" id="KAG7446601.1"/>
    </source>
</evidence>
<dbReference type="OrthoDB" id="2104739at2759"/>